<feature type="transmembrane region" description="Helical" evidence="10">
    <location>
        <begin position="89"/>
        <end position="112"/>
    </location>
</feature>
<feature type="transmembrane region" description="Helical" evidence="10">
    <location>
        <begin position="169"/>
        <end position="190"/>
    </location>
</feature>
<dbReference type="Pfam" id="PF02949">
    <property type="entry name" value="7tm_6"/>
    <property type="match status" value="1"/>
</dbReference>
<organism evidence="11 12">
    <name type="scientific">Henosepilachna vigintioctopunctata</name>
    <dbReference type="NCBI Taxonomy" id="420089"/>
    <lineage>
        <taxon>Eukaryota</taxon>
        <taxon>Metazoa</taxon>
        <taxon>Ecdysozoa</taxon>
        <taxon>Arthropoda</taxon>
        <taxon>Hexapoda</taxon>
        <taxon>Insecta</taxon>
        <taxon>Pterygota</taxon>
        <taxon>Neoptera</taxon>
        <taxon>Endopterygota</taxon>
        <taxon>Coleoptera</taxon>
        <taxon>Polyphaga</taxon>
        <taxon>Cucujiformia</taxon>
        <taxon>Coccinelloidea</taxon>
        <taxon>Coccinellidae</taxon>
        <taxon>Epilachninae</taxon>
        <taxon>Epilachnini</taxon>
        <taxon>Henosepilachna</taxon>
    </lineage>
</organism>
<evidence type="ECO:0000256" key="5">
    <source>
        <dbReference type="ARBA" id="ARBA00022725"/>
    </source>
</evidence>
<dbReference type="PANTHER" id="PTHR21137">
    <property type="entry name" value="ODORANT RECEPTOR"/>
    <property type="match status" value="1"/>
</dbReference>
<evidence type="ECO:0000256" key="4">
    <source>
        <dbReference type="ARBA" id="ARBA00022692"/>
    </source>
</evidence>
<sequence length="294" mass="34055">MALQKFIFCNWHDHVKLEFRWDIETATLSTRHKIYKEIRDEYKMYLAVTIINIFAAFVNFVLENFTNVHILSDIIFVEKILTGYQRTKIIIKFILSLAHFCAILTTISQFLAMKYAAGTMKIQVHLLIDYLKRIKKCSEDLEIRAHLEICSIHHIFIAGYHRGVMEVSAVPILLLPYGAILAALGCVLYIYYSNSFLTSLGTSLFSIFVGLMIIESSRSGQDVQDAFEDFYCEMTKVAWWSWSERNKKSLLLMMTRCQRSAVYGALTIEINKSLLILITKTVYQVFLVIQQLLK</sequence>
<dbReference type="InterPro" id="IPR004117">
    <property type="entry name" value="7tm6_olfct_rcpt"/>
</dbReference>
<dbReference type="GO" id="GO:0005886">
    <property type="term" value="C:plasma membrane"/>
    <property type="evidence" value="ECO:0007669"/>
    <property type="project" value="UniProtKB-SubCell"/>
</dbReference>
<dbReference type="Proteomes" id="UP001431783">
    <property type="component" value="Unassembled WGS sequence"/>
</dbReference>
<proteinExistence type="predicted"/>
<dbReference type="GO" id="GO:0005549">
    <property type="term" value="F:odorant binding"/>
    <property type="evidence" value="ECO:0007669"/>
    <property type="project" value="InterPro"/>
</dbReference>
<keyword evidence="4 10" id="KW-0812">Transmembrane</keyword>
<evidence type="ECO:0000256" key="1">
    <source>
        <dbReference type="ARBA" id="ARBA00004651"/>
    </source>
</evidence>
<keyword evidence="5" id="KW-0552">Olfaction</keyword>
<evidence type="ECO:0000256" key="3">
    <source>
        <dbReference type="ARBA" id="ARBA00022606"/>
    </source>
</evidence>
<keyword evidence="6 10" id="KW-1133">Transmembrane helix</keyword>
<feature type="transmembrane region" description="Helical" evidence="10">
    <location>
        <begin position="42"/>
        <end position="62"/>
    </location>
</feature>
<name>A0AAW1ULP2_9CUCU</name>
<evidence type="ECO:0000256" key="8">
    <source>
        <dbReference type="ARBA" id="ARBA00023170"/>
    </source>
</evidence>
<evidence type="ECO:0008006" key="13">
    <source>
        <dbReference type="Google" id="ProtNLM"/>
    </source>
</evidence>
<keyword evidence="9" id="KW-0807">Transducer</keyword>
<evidence type="ECO:0000313" key="11">
    <source>
        <dbReference type="EMBL" id="KAK9882045.1"/>
    </source>
</evidence>
<evidence type="ECO:0000256" key="7">
    <source>
        <dbReference type="ARBA" id="ARBA00023136"/>
    </source>
</evidence>
<keyword evidence="8" id="KW-0675">Receptor</keyword>
<protein>
    <recommendedName>
        <fullName evidence="13">Odorant receptor</fullName>
    </recommendedName>
</protein>
<keyword evidence="7 10" id="KW-0472">Membrane</keyword>
<dbReference type="AlphaFoldDB" id="A0AAW1ULP2"/>
<dbReference type="EMBL" id="JARQZJ010000072">
    <property type="protein sequence ID" value="KAK9882045.1"/>
    <property type="molecule type" value="Genomic_DNA"/>
</dbReference>
<feature type="transmembrane region" description="Helical" evidence="10">
    <location>
        <begin position="196"/>
        <end position="214"/>
    </location>
</feature>
<comment type="caution">
    <text evidence="11">The sequence shown here is derived from an EMBL/GenBank/DDBJ whole genome shotgun (WGS) entry which is preliminary data.</text>
</comment>
<keyword evidence="12" id="KW-1185">Reference proteome</keyword>
<evidence type="ECO:0000256" key="9">
    <source>
        <dbReference type="ARBA" id="ARBA00023224"/>
    </source>
</evidence>
<dbReference type="GO" id="GO:0007165">
    <property type="term" value="P:signal transduction"/>
    <property type="evidence" value="ECO:0007669"/>
    <property type="project" value="UniProtKB-KW"/>
</dbReference>
<evidence type="ECO:0000256" key="2">
    <source>
        <dbReference type="ARBA" id="ARBA00022475"/>
    </source>
</evidence>
<dbReference type="PANTHER" id="PTHR21137:SF35">
    <property type="entry name" value="ODORANT RECEPTOR 19A-RELATED"/>
    <property type="match status" value="1"/>
</dbReference>
<evidence type="ECO:0000256" key="10">
    <source>
        <dbReference type="SAM" id="Phobius"/>
    </source>
</evidence>
<reference evidence="11 12" key="1">
    <citation type="submission" date="2023-03" db="EMBL/GenBank/DDBJ databases">
        <title>Genome insight into feeding habits of ladybird beetles.</title>
        <authorList>
            <person name="Li H.-S."/>
            <person name="Huang Y.-H."/>
            <person name="Pang H."/>
        </authorList>
    </citation>
    <scope>NUCLEOTIDE SEQUENCE [LARGE SCALE GENOMIC DNA]</scope>
    <source>
        <strain evidence="11">SYSU_2023b</strain>
        <tissue evidence="11">Whole body</tissue>
    </source>
</reference>
<keyword evidence="2" id="KW-1003">Cell membrane</keyword>
<comment type="subcellular location">
    <subcellularLocation>
        <location evidence="1">Cell membrane</location>
        <topology evidence="1">Multi-pass membrane protein</topology>
    </subcellularLocation>
</comment>
<keyword evidence="3" id="KW-0716">Sensory transduction</keyword>
<evidence type="ECO:0000256" key="6">
    <source>
        <dbReference type="ARBA" id="ARBA00022989"/>
    </source>
</evidence>
<dbReference type="GO" id="GO:0004984">
    <property type="term" value="F:olfactory receptor activity"/>
    <property type="evidence" value="ECO:0007669"/>
    <property type="project" value="InterPro"/>
</dbReference>
<accession>A0AAW1ULP2</accession>
<evidence type="ECO:0000313" key="12">
    <source>
        <dbReference type="Proteomes" id="UP001431783"/>
    </source>
</evidence>
<gene>
    <name evidence="11" type="ORF">WA026_018896</name>
</gene>